<feature type="non-terminal residue" evidence="1">
    <location>
        <position position="812"/>
    </location>
</feature>
<proteinExistence type="predicted"/>
<evidence type="ECO:0000313" key="2">
    <source>
        <dbReference type="Proteomes" id="UP001479436"/>
    </source>
</evidence>
<comment type="caution">
    <text evidence="1">The sequence shown here is derived from an EMBL/GenBank/DDBJ whole genome shotgun (WGS) entry which is preliminary data.</text>
</comment>
<reference evidence="1 2" key="1">
    <citation type="submission" date="2023-04" db="EMBL/GenBank/DDBJ databases">
        <title>Genome of Basidiobolus ranarum AG-B5.</title>
        <authorList>
            <person name="Stajich J.E."/>
            <person name="Carter-House D."/>
            <person name="Gryganskyi A."/>
        </authorList>
    </citation>
    <scope>NUCLEOTIDE SEQUENCE [LARGE SCALE GENOMIC DNA]</scope>
    <source>
        <strain evidence="1 2">AG-B5</strain>
    </source>
</reference>
<gene>
    <name evidence="1" type="ORF">K7432_011616</name>
</gene>
<name>A0ABR2VTJ6_9FUNG</name>
<keyword evidence="2" id="KW-1185">Reference proteome</keyword>
<evidence type="ECO:0000313" key="1">
    <source>
        <dbReference type="EMBL" id="KAK9701672.1"/>
    </source>
</evidence>
<sequence>MDTKSSYCSCECDKAMDGICCLLCLLSFINPESSSTTQPVWYQDDDVFSYEEQDQTSGIKLPSNINEIWSRQARNLICTSHGRTHIQQSLKYLCDEIVDVLTYTYGGRRRGVLVYREHLKISDALFVIQVLPALLAHIMKAIQLLEISLKAPTKAMLKEIISTICGVFMTGIYSSQIEWKEQGETSPTRNVQLVIVLLELLVQFIPSNPKVKGILELNNGDQIKHFDVKLPTNLVDQMENLIALLLDKICIPAILVSFENSMDILKEKSFLKLLTLLEKYLLLISTNPKSLYRYSSNPREALVLKLGFFELCLNLKKQFLGDQNTLQSAPQQHNAYTLFDANFNTLTYMRGFWVLVLFVKNHTKLVLNECFQGPVKDMIWKLREMKQTDALDINFQQAIITPLFILSTQDCLRSKAPETDLIENLSHYTVNHSKLEAIGMKSFLQLLYILLDCDNCCDGSEAALHISKPLTYAKIVQAFIVMLKNHNHSTNEGSLCDPSSCPMNLLVHNGHTYYPWIWQALVEKGTFSPLAGKLILHCIEIKSMMPTKDKDKFGIEIKYLLSNPNVDTLLDTVKALNLSDENRKCFMLVCQIISDVIRNRELANADARVNTASPDLVKLWEMIISQWVPNASFPIPCKTSTIHPIVNSETKKKIDTGRDKLNKLIIDICKHVSNCECLRAININIQPTIDLTLRWIQEVNVLLTKVAQQNFSNEEFMDCSSNEQLYISLTKYLKGLCGILNFFNILINFQSTLPLEEEYKVIHQALQHPNFLGSLKHWCYDMISKSNHEMFATVASTGLQLIHSIQTSDIFQ</sequence>
<protein>
    <submittedName>
        <fullName evidence="1">Uncharacterized protein</fullName>
    </submittedName>
</protein>
<dbReference type="EMBL" id="JASJQH010007792">
    <property type="protein sequence ID" value="KAK9701672.1"/>
    <property type="molecule type" value="Genomic_DNA"/>
</dbReference>
<dbReference type="Proteomes" id="UP001479436">
    <property type="component" value="Unassembled WGS sequence"/>
</dbReference>
<accession>A0ABR2VTJ6</accession>
<organism evidence="1 2">
    <name type="scientific">Basidiobolus ranarum</name>
    <dbReference type="NCBI Taxonomy" id="34480"/>
    <lineage>
        <taxon>Eukaryota</taxon>
        <taxon>Fungi</taxon>
        <taxon>Fungi incertae sedis</taxon>
        <taxon>Zoopagomycota</taxon>
        <taxon>Entomophthoromycotina</taxon>
        <taxon>Basidiobolomycetes</taxon>
        <taxon>Basidiobolales</taxon>
        <taxon>Basidiobolaceae</taxon>
        <taxon>Basidiobolus</taxon>
    </lineage>
</organism>